<dbReference type="Proteomes" id="UP000787156">
    <property type="component" value="Unassembled WGS sequence"/>
</dbReference>
<dbReference type="CDD" id="cd03801">
    <property type="entry name" value="GT4_PimA-like"/>
    <property type="match status" value="1"/>
</dbReference>
<reference evidence="3" key="1">
    <citation type="journal article" date="2021" name="PeerJ">
        <title>Extensive microbial diversity within the chicken gut microbiome revealed by metagenomics and culture.</title>
        <authorList>
            <person name="Gilroy R."/>
            <person name="Ravi A."/>
            <person name="Getino M."/>
            <person name="Pursley I."/>
            <person name="Horton D.L."/>
            <person name="Alikhan N.F."/>
            <person name="Baker D."/>
            <person name="Gharbi K."/>
            <person name="Hall N."/>
            <person name="Watson M."/>
            <person name="Adriaenssens E.M."/>
            <person name="Foster-Nyarko E."/>
            <person name="Jarju S."/>
            <person name="Secka A."/>
            <person name="Antonio M."/>
            <person name="Oren A."/>
            <person name="Chaudhuri R.R."/>
            <person name="La Ragione R."/>
            <person name="Hildebrand F."/>
            <person name="Pallen M.J."/>
        </authorList>
    </citation>
    <scope>NUCLEOTIDE SEQUENCE</scope>
    <source>
        <strain evidence="3">CHK135-1449</strain>
    </source>
</reference>
<dbReference type="InterPro" id="IPR001296">
    <property type="entry name" value="Glyco_trans_1"/>
</dbReference>
<accession>A0A9D2UQN9</accession>
<dbReference type="Pfam" id="PF13439">
    <property type="entry name" value="Glyco_transf_4"/>
    <property type="match status" value="1"/>
</dbReference>
<feature type="domain" description="Glycosyltransferase subfamily 4-like N-terminal" evidence="2">
    <location>
        <begin position="32"/>
        <end position="132"/>
    </location>
</feature>
<sequence>VIYPQAKNLSIGFNNQPWLRFLAILKQSTEFLKILSNLYTFIKSNEPNFFIVNNEKSLFFLKLLKPFFKFKIILYFRSEGLPSQLTPRFVKSLINDTDHIVAHSQKAIQNLRNKNIPPRKLTFIPNCIELDRFLPPELSRDLPNKKNFRVILAAARPVKEKGHHIAIEAIYELKKRNINIDLLIPGIVPTGVDNSYYDHLKDLIIKYNLKENIYFIGWRENLIADIVQCDAVVLPSHTEGFPRSVIEAMLHRVPVIATPVGGIPEAIQHGKTGMLFEVDSTKQLVDNLESIISNNSLRENIINNAYVYSHDYFNPKNNTQGIISVLEEV</sequence>
<reference evidence="3" key="2">
    <citation type="submission" date="2021-09" db="EMBL/GenBank/DDBJ databases">
        <authorList>
            <person name="Gilroy R."/>
        </authorList>
    </citation>
    <scope>NUCLEOTIDE SEQUENCE</scope>
    <source>
        <strain evidence="3">CHK135-1449</strain>
    </source>
</reference>
<organism evidence="3 4">
    <name type="scientific">Acinetobacter lwoffii</name>
    <dbReference type="NCBI Taxonomy" id="28090"/>
    <lineage>
        <taxon>Bacteria</taxon>
        <taxon>Pseudomonadati</taxon>
        <taxon>Pseudomonadota</taxon>
        <taxon>Gammaproteobacteria</taxon>
        <taxon>Moraxellales</taxon>
        <taxon>Moraxellaceae</taxon>
        <taxon>Acinetobacter</taxon>
    </lineage>
</organism>
<feature type="domain" description="Glycosyl transferase family 1" evidence="1">
    <location>
        <begin position="138"/>
        <end position="306"/>
    </location>
</feature>
<dbReference type="PANTHER" id="PTHR12526">
    <property type="entry name" value="GLYCOSYLTRANSFERASE"/>
    <property type="match status" value="1"/>
</dbReference>
<protein>
    <submittedName>
        <fullName evidence="3">Glycosyltransferase family 4 protein</fullName>
    </submittedName>
</protein>
<gene>
    <name evidence="3" type="ORF">K8V79_01685</name>
</gene>
<dbReference type="GO" id="GO:1901135">
    <property type="term" value="P:carbohydrate derivative metabolic process"/>
    <property type="evidence" value="ECO:0007669"/>
    <property type="project" value="UniProtKB-ARBA"/>
</dbReference>
<comment type="caution">
    <text evidence="3">The sequence shown here is derived from an EMBL/GenBank/DDBJ whole genome shotgun (WGS) entry which is preliminary data.</text>
</comment>
<dbReference type="GO" id="GO:0016757">
    <property type="term" value="F:glycosyltransferase activity"/>
    <property type="evidence" value="ECO:0007669"/>
    <property type="project" value="InterPro"/>
</dbReference>
<dbReference type="Pfam" id="PF00534">
    <property type="entry name" value="Glycos_transf_1"/>
    <property type="match status" value="1"/>
</dbReference>
<evidence type="ECO:0000313" key="4">
    <source>
        <dbReference type="Proteomes" id="UP000787156"/>
    </source>
</evidence>
<evidence type="ECO:0000313" key="3">
    <source>
        <dbReference type="EMBL" id="HJF26964.1"/>
    </source>
</evidence>
<feature type="non-terminal residue" evidence="3">
    <location>
        <position position="1"/>
    </location>
</feature>
<evidence type="ECO:0000259" key="1">
    <source>
        <dbReference type="Pfam" id="PF00534"/>
    </source>
</evidence>
<proteinExistence type="predicted"/>
<name>A0A9D2UQN9_ACILW</name>
<dbReference type="AlphaFoldDB" id="A0A9D2UQN9"/>
<evidence type="ECO:0000259" key="2">
    <source>
        <dbReference type="Pfam" id="PF13439"/>
    </source>
</evidence>
<dbReference type="SUPFAM" id="SSF53756">
    <property type="entry name" value="UDP-Glycosyltransferase/glycogen phosphorylase"/>
    <property type="match status" value="1"/>
</dbReference>
<dbReference type="Gene3D" id="3.40.50.2000">
    <property type="entry name" value="Glycogen Phosphorylase B"/>
    <property type="match status" value="2"/>
</dbReference>
<dbReference type="InterPro" id="IPR028098">
    <property type="entry name" value="Glyco_trans_4-like_N"/>
</dbReference>
<dbReference type="EMBL" id="DYWX01000019">
    <property type="protein sequence ID" value="HJF26964.1"/>
    <property type="molecule type" value="Genomic_DNA"/>
</dbReference>